<proteinExistence type="inferred from homology"/>
<dbReference type="InterPro" id="IPR036921">
    <property type="entry name" value="PurM-like_N_sf"/>
</dbReference>
<dbReference type="PIRSF" id="PIRSF005644">
    <property type="entry name" value="Hdrgns_mtr_HypE"/>
    <property type="match status" value="1"/>
</dbReference>
<sequence>MEKTKNVLLAHGSGGKLSQELVRSMFVSELENDLLNRMDDAASLNIGGGRLAFTTDSYVVSPIFFPGGDIGKLAVCGTVNDLATSGAVPKYLSLAMIIEEGLPLEDLSRVVQSIKAAAAEAGVQIVTGDTKVVNRGKADRLFINTSGIGVIPEGLDISGVNARPGDVVMLSGSIGDHGMAIMAQREGFSFQVPVASDCAPLNGMIAAILAVSKNVRVLRDPTRGGLATTLNEIAGQSQAGITINENAVPVKDAVRSACELLGFDPLYVANEGKMIVIAGADDADRILAAIRSNPYGAEAAVIGEVTAERPGKVILRTALGARRVLDMLSGELLPRIC</sequence>
<gene>
    <name evidence="4" type="primary">hypE</name>
    <name evidence="4" type="ORF">V8247_03100</name>
</gene>
<evidence type="ECO:0000256" key="1">
    <source>
        <dbReference type="ARBA" id="ARBA00006243"/>
    </source>
</evidence>
<protein>
    <submittedName>
        <fullName evidence="4">Hydrogenase expression/formation protein HypE</fullName>
    </submittedName>
</protein>
<dbReference type="InterPro" id="IPR036676">
    <property type="entry name" value="PurM-like_C_sf"/>
</dbReference>
<dbReference type="InterPro" id="IPR011854">
    <property type="entry name" value="HypE"/>
</dbReference>
<evidence type="ECO:0000259" key="3">
    <source>
        <dbReference type="Pfam" id="PF02769"/>
    </source>
</evidence>
<feature type="domain" description="PurM-like N-terminal" evidence="2">
    <location>
        <begin position="39"/>
        <end position="151"/>
    </location>
</feature>
<dbReference type="InterPro" id="IPR010918">
    <property type="entry name" value="PurM-like_C_dom"/>
</dbReference>
<dbReference type="PANTHER" id="PTHR30303:SF0">
    <property type="entry name" value="CARBAMOYL DEHYDRATASE HYPE"/>
    <property type="match status" value="1"/>
</dbReference>
<comment type="similarity">
    <text evidence="1">Belongs to the HypE family.</text>
</comment>
<dbReference type="Pfam" id="PF02769">
    <property type="entry name" value="AIRS_C"/>
    <property type="match status" value="1"/>
</dbReference>
<dbReference type="Gene3D" id="3.90.650.10">
    <property type="entry name" value="PurM-like C-terminal domain"/>
    <property type="match status" value="1"/>
</dbReference>
<accession>A0ABZ2J8M6</accession>
<keyword evidence="5" id="KW-1185">Reference proteome</keyword>
<evidence type="ECO:0000313" key="4">
    <source>
        <dbReference type="EMBL" id="WWX25969.1"/>
    </source>
</evidence>
<dbReference type="EMBL" id="CP146612">
    <property type="protein sequence ID" value="WWX25969.1"/>
    <property type="molecule type" value="Genomic_DNA"/>
</dbReference>
<dbReference type="NCBIfam" id="TIGR02124">
    <property type="entry name" value="hypE"/>
    <property type="match status" value="1"/>
</dbReference>
<dbReference type="Gene3D" id="3.30.1330.10">
    <property type="entry name" value="PurM-like, N-terminal domain"/>
    <property type="match status" value="1"/>
</dbReference>
<dbReference type="Pfam" id="PF00586">
    <property type="entry name" value="AIRS"/>
    <property type="match status" value="1"/>
</dbReference>
<dbReference type="PANTHER" id="PTHR30303">
    <property type="entry name" value="HYDROGENASE ISOENZYMES FORMATION PROTEIN HYPE"/>
    <property type="match status" value="1"/>
</dbReference>
<dbReference type="RefSeq" id="WP_338738664.1">
    <property type="nucleotide sequence ID" value="NZ_CP146612.1"/>
</dbReference>
<feature type="domain" description="PurM-like C-terminal" evidence="3">
    <location>
        <begin position="163"/>
        <end position="314"/>
    </location>
</feature>
<organism evidence="4 5">
    <name type="scientific">Candidatus Dehalogenimonas loeffleri</name>
    <dbReference type="NCBI Taxonomy" id="3127115"/>
    <lineage>
        <taxon>Bacteria</taxon>
        <taxon>Bacillati</taxon>
        <taxon>Chloroflexota</taxon>
        <taxon>Dehalococcoidia</taxon>
        <taxon>Dehalococcoidales</taxon>
        <taxon>Dehalococcoidaceae</taxon>
        <taxon>Dehalogenimonas</taxon>
    </lineage>
</organism>
<dbReference type="Proteomes" id="UP001375370">
    <property type="component" value="Chromosome"/>
</dbReference>
<dbReference type="InterPro" id="IPR016188">
    <property type="entry name" value="PurM-like_N"/>
</dbReference>
<dbReference type="SUPFAM" id="SSF55326">
    <property type="entry name" value="PurM N-terminal domain-like"/>
    <property type="match status" value="1"/>
</dbReference>
<evidence type="ECO:0000259" key="2">
    <source>
        <dbReference type="Pfam" id="PF00586"/>
    </source>
</evidence>
<name>A0ABZ2J8M6_9CHLR</name>
<reference evidence="4 5" key="1">
    <citation type="submission" date="2024-03" db="EMBL/GenBank/DDBJ databases">
        <title>A Dehalogenimonas Isolated from Estuarine Sediments Dihaloeliminates Chlorinated Alkanes.</title>
        <authorList>
            <person name="Yang Y."/>
            <person name="Wang H."/>
        </authorList>
    </citation>
    <scope>NUCLEOTIDE SEQUENCE [LARGE SCALE GENOMIC DNA]</scope>
    <source>
        <strain evidence="4 5">W</strain>
    </source>
</reference>
<dbReference type="SUPFAM" id="SSF56042">
    <property type="entry name" value="PurM C-terminal domain-like"/>
    <property type="match status" value="1"/>
</dbReference>
<dbReference type="CDD" id="cd02197">
    <property type="entry name" value="HypE"/>
    <property type="match status" value="1"/>
</dbReference>
<evidence type="ECO:0000313" key="5">
    <source>
        <dbReference type="Proteomes" id="UP001375370"/>
    </source>
</evidence>